<reference evidence="1 2" key="1">
    <citation type="submission" date="2017-11" db="EMBL/GenBank/DDBJ databases">
        <title>Genome sequence of Pantoea cypripedii NE1.</title>
        <authorList>
            <person name="Nascimento F.X."/>
        </authorList>
    </citation>
    <scope>NUCLEOTIDE SEQUENCE [LARGE SCALE GENOMIC DNA]</scope>
    <source>
        <strain evidence="1 2">NE1</strain>
    </source>
</reference>
<sequence>MDASKIAEGIWDSVKGLPKSFYYGVKRTYISTGTLGYSRKLRNEQENERFYKVIKALISNEEPIRRLITLS</sequence>
<dbReference type="EMBL" id="CP024768">
    <property type="protein sequence ID" value="QGY29395.1"/>
    <property type="molecule type" value="Genomic_DNA"/>
</dbReference>
<organism evidence="1 2">
    <name type="scientific">Pantoea cypripedii</name>
    <name type="common">Pectobacterium cypripedii</name>
    <name type="synonym">Erwinia cypripedii</name>
    <dbReference type="NCBI Taxonomy" id="55209"/>
    <lineage>
        <taxon>Bacteria</taxon>
        <taxon>Pseudomonadati</taxon>
        <taxon>Pseudomonadota</taxon>
        <taxon>Gammaproteobacteria</taxon>
        <taxon>Enterobacterales</taxon>
        <taxon>Erwiniaceae</taxon>
        <taxon>Pantoea</taxon>
    </lineage>
</organism>
<dbReference type="AlphaFoldDB" id="A0A6B9GA05"/>
<evidence type="ECO:0000313" key="1">
    <source>
        <dbReference type="EMBL" id="QGY29395.1"/>
    </source>
</evidence>
<evidence type="ECO:0000313" key="2">
    <source>
        <dbReference type="Proteomes" id="UP000502005"/>
    </source>
</evidence>
<protein>
    <submittedName>
        <fullName evidence="1">Uncharacterized protein</fullName>
    </submittedName>
</protein>
<proteinExistence type="predicted"/>
<name>A0A6B9GA05_PANCY</name>
<dbReference type="Proteomes" id="UP000502005">
    <property type="component" value="Chromosome"/>
</dbReference>
<gene>
    <name evidence="1" type="ORF">CUN67_10805</name>
</gene>
<accession>A0A6B9GA05</accession>